<sequence length="62" mass="7226">MLDQEMQSMEATKINYRKSHERREKVCELMVFLRPFPPESLLDGPPPNVSEAQRQISLCHPS</sequence>
<gene>
    <name evidence="2" type="ORF">LY89DRAFT_690435</name>
</gene>
<feature type="non-terminal residue" evidence="2">
    <location>
        <position position="62"/>
    </location>
</feature>
<evidence type="ECO:0000256" key="1">
    <source>
        <dbReference type="SAM" id="MobiDB-lite"/>
    </source>
</evidence>
<dbReference type="GeneID" id="28825826"/>
<protein>
    <submittedName>
        <fullName evidence="2">Uncharacterized protein</fullName>
    </submittedName>
</protein>
<dbReference type="InParanoid" id="A0A132BBN8"/>
<dbReference type="AlphaFoldDB" id="A0A132BBN8"/>
<dbReference type="EMBL" id="KQ947432">
    <property type="protein sequence ID" value="KUJ09419.1"/>
    <property type="molecule type" value="Genomic_DNA"/>
</dbReference>
<reference evidence="2 3" key="1">
    <citation type="submission" date="2015-10" db="EMBL/GenBank/DDBJ databases">
        <title>Full genome of DAOMC 229536 Phialocephala scopiformis, a fungal endophyte of spruce producing the potent anti-insectan compound rugulosin.</title>
        <authorList>
            <consortium name="DOE Joint Genome Institute"/>
            <person name="Walker A.K."/>
            <person name="Frasz S.L."/>
            <person name="Seifert K.A."/>
            <person name="Miller J.D."/>
            <person name="Mondo S.J."/>
            <person name="Labutti K."/>
            <person name="Lipzen A."/>
            <person name="Dockter R."/>
            <person name="Kennedy M."/>
            <person name="Grigoriev I.V."/>
            <person name="Spatafora J.W."/>
        </authorList>
    </citation>
    <scope>NUCLEOTIDE SEQUENCE [LARGE SCALE GENOMIC DNA]</scope>
    <source>
        <strain evidence="2 3">CBS 120377</strain>
    </source>
</reference>
<proteinExistence type="predicted"/>
<dbReference type="RefSeq" id="XP_018063774.1">
    <property type="nucleotide sequence ID" value="XM_018216100.1"/>
</dbReference>
<evidence type="ECO:0000313" key="2">
    <source>
        <dbReference type="EMBL" id="KUJ09419.1"/>
    </source>
</evidence>
<evidence type="ECO:0000313" key="3">
    <source>
        <dbReference type="Proteomes" id="UP000070700"/>
    </source>
</evidence>
<dbReference type="KEGG" id="psco:LY89DRAFT_690435"/>
<name>A0A132BBN8_MOLSC</name>
<keyword evidence="3" id="KW-1185">Reference proteome</keyword>
<organism evidence="2 3">
    <name type="scientific">Mollisia scopiformis</name>
    <name type="common">Conifer needle endophyte fungus</name>
    <name type="synonym">Phialocephala scopiformis</name>
    <dbReference type="NCBI Taxonomy" id="149040"/>
    <lineage>
        <taxon>Eukaryota</taxon>
        <taxon>Fungi</taxon>
        <taxon>Dikarya</taxon>
        <taxon>Ascomycota</taxon>
        <taxon>Pezizomycotina</taxon>
        <taxon>Leotiomycetes</taxon>
        <taxon>Helotiales</taxon>
        <taxon>Mollisiaceae</taxon>
        <taxon>Mollisia</taxon>
    </lineage>
</organism>
<dbReference type="Proteomes" id="UP000070700">
    <property type="component" value="Unassembled WGS sequence"/>
</dbReference>
<feature type="region of interest" description="Disordered" evidence="1">
    <location>
        <begin position="38"/>
        <end position="62"/>
    </location>
</feature>
<accession>A0A132BBN8</accession>